<evidence type="ECO:0000259" key="1">
    <source>
        <dbReference type="Pfam" id="PF23272"/>
    </source>
</evidence>
<dbReference type="Pfam" id="PF23272">
    <property type="entry name" value="DUF7075"/>
    <property type="match status" value="1"/>
</dbReference>
<dbReference type="PANTHER" id="PTHR31469:SF2">
    <property type="entry name" value="EXPRESSED PROTEIN"/>
    <property type="match status" value="1"/>
</dbReference>
<proteinExistence type="predicted"/>
<gene>
    <name evidence="2" type="ORF">OLEA9_A049776</name>
</gene>
<dbReference type="GO" id="GO:0005794">
    <property type="term" value="C:Golgi apparatus"/>
    <property type="evidence" value="ECO:0007669"/>
    <property type="project" value="TreeGrafter"/>
</dbReference>
<protein>
    <submittedName>
        <fullName evidence="2">Uncharacterized protein LOC111372360</fullName>
    </submittedName>
</protein>
<dbReference type="AlphaFoldDB" id="A0A8S0R8F9"/>
<comment type="caution">
    <text evidence="2">The sequence shown here is derived from an EMBL/GenBank/DDBJ whole genome shotgun (WGS) entry which is preliminary data.</text>
</comment>
<organism evidence="2 3">
    <name type="scientific">Olea europaea subsp. europaea</name>
    <dbReference type="NCBI Taxonomy" id="158383"/>
    <lineage>
        <taxon>Eukaryota</taxon>
        <taxon>Viridiplantae</taxon>
        <taxon>Streptophyta</taxon>
        <taxon>Embryophyta</taxon>
        <taxon>Tracheophyta</taxon>
        <taxon>Spermatophyta</taxon>
        <taxon>Magnoliopsida</taxon>
        <taxon>eudicotyledons</taxon>
        <taxon>Gunneridae</taxon>
        <taxon>Pentapetalae</taxon>
        <taxon>asterids</taxon>
        <taxon>lamiids</taxon>
        <taxon>Lamiales</taxon>
        <taxon>Oleaceae</taxon>
        <taxon>Oleeae</taxon>
        <taxon>Olea</taxon>
    </lineage>
</organism>
<evidence type="ECO:0000313" key="2">
    <source>
        <dbReference type="EMBL" id="CAA2974713.1"/>
    </source>
</evidence>
<sequence length="113" mass="12914">MEKGILEMIGETVNDLLPMVELDGMFSRGKYLIYSGGGDRCKSMHQFLYSFNFMLGEAQYLNWALVLDSTACLPSIDTLSSQDEDGKDFRFYHDIEHLKESAPVLDQAQFWSD</sequence>
<name>A0A8S0R8F9_OLEEU</name>
<accession>A0A8S0R8F9</accession>
<feature type="domain" description="DUF7075" evidence="1">
    <location>
        <begin position="26"/>
        <end position="113"/>
    </location>
</feature>
<evidence type="ECO:0000313" key="3">
    <source>
        <dbReference type="Proteomes" id="UP000594638"/>
    </source>
</evidence>
<dbReference type="OrthoDB" id="10439502at2759"/>
<keyword evidence="3" id="KW-1185">Reference proteome</keyword>
<dbReference type="PANTHER" id="PTHR31469">
    <property type="entry name" value="OS07G0633600 PROTEIN"/>
    <property type="match status" value="1"/>
</dbReference>
<dbReference type="Proteomes" id="UP000594638">
    <property type="component" value="Unassembled WGS sequence"/>
</dbReference>
<dbReference type="EMBL" id="CACTIH010002193">
    <property type="protein sequence ID" value="CAA2974713.1"/>
    <property type="molecule type" value="Genomic_DNA"/>
</dbReference>
<dbReference type="Gramene" id="OE9A049776T1">
    <property type="protein sequence ID" value="OE9A049776C1"/>
    <property type="gene ID" value="OE9A049776"/>
</dbReference>
<dbReference type="InterPro" id="IPR055503">
    <property type="entry name" value="DUF7075"/>
</dbReference>
<reference evidence="2 3" key="1">
    <citation type="submission" date="2019-12" db="EMBL/GenBank/DDBJ databases">
        <authorList>
            <person name="Alioto T."/>
            <person name="Alioto T."/>
            <person name="Gomez Garrido J."/>
        </authorList>
    </citation>
    <scope>NUCLEOTIDE SEQUENCE [LARGE SCALE GENOMIC DNA]</scope>
</reference>